<organism evidence="2 3">
    <name type="scientific">Plectus sambesii</name>
    <dbReference type="NCBI Taxonomy" id="2011161"/>
    <lineage>
        <taxon>Eukaryota</taxon>
        <taxon>Metazoa</taxon>
        <taxon>Ecdysozoa</taxon>
        <taxon>Nematoda</taxon>
        <taxon>Chromadorea</taxon>
        <taxon>Plectida</taxon>
        <taxon>Plectina</taxon>
        <taxon>Plectoidea</taxon>
        <taxon>Plectidae</taxon>
        <taxon>Plectus</taxon>
    </lineage>
</organism>
<reference evidence="3" key="1">
    <citation type="submission" date="2022-11" db="UniProtKB">
        <authorList>
            <consortium name="WormBaseParasite"/>
        </authorList>
    </citation>
    <scope>IDENTIFICATION</scope>
</reference>
<evidence type="ECO:0000313" key="3">
    <source>
        <dbReference type="WBParaSite" id="PSAMB.scaffold1129size35608.g11181.t1"/>
    </source>
</evidence>
<feature type="compositionally biased region" description="Polar residues" evidence="1">
    <location>
        <begin position="134"/>
        <end position="146"/>
    </location>
</feature>
<dbReference type="Proteomes" id="UP000887566">
    <property type="component" value="Unplaced"/>
</dbReference>
<accession>A0A914UPV6</accession>
<evidence type="ECO:0000256" key="1">
    <source>
        <dbReference type="SAM" id="MobiDB-lite"/>
    </source>
</evidence>
<name>A0A914UPV6_9BILA</name>
<sequence>MRCGPFFGARRRDAGPPVVSWTSSATSSHVIIAGRFAAQCGAGRKGRGCRGTGATLIEWPVAVIGRWAAIGHSTRLLVTLRPLVNALWTAAQRALPSRRSGRFIRSGNYAAVITRRRLIYAAVRSREGTRRAGQPTTAYGPTNSPRHPSPSILAVFSSMRCRCDSVLRDHLRLARSTASLF</sequence>
<dbReference type="AlphaFoldDB" id="A0A914UPV6"/>
<proteinExistence type="predicted"/>
<evidence type="ECO:0000313" key="2">
    <source>
        <dbReference type="Proteomes" id="UP000887566"/>
    </source>
</evidence>
<feature type="region of interest" description="Disordered" evidence="1">
    <location>
        <begin position="126"/>
        <end position="146"/>
    </location>
</feature>
<dbReference type="WBParaSite" id="PSAMB.scaffold1129size35608.g11181.t1">
    <property type="protein sequence ID" value="PSAMB.scaffold1129size35608.g11181.t1"/>
    <property type="gene ID" value="PSAMB.scaffold1129size35608.g11181"/>
</dbReference>
<protein>
    <submittedName>
        <fullName evidence="3">Uncharacterized protein</fullName>
    </submittedName>
</protein>
<keyword evidence="2" id="KW-1185">Reference proteome</keyword>